<keyword evidence="6 8" id="KW-0472">Membrane</keyword>
<dbReference type="FunCoup" id="A0A251TM71">
    <property type="interactions" value="318"/>
</dbReference>
<evidence type="ECO:0000256" key="4">
    <source>
        <dbReference type="ARBA" id="ARBA00022824"/>
    </source>
</evidence>
<feature type="region of interest" description="Disordered" evidence="7">
    <location>
        <begin position="1"/>
        <end position="20"/>
    </location>
</feature>
<accession>A0A251TM71</accession>
<keyword evidence="5 8" id="KW-1133">Transmembrane helix</keyword>
<evidence type="ECO:0000256" key="3">
    <source>
        <dbReference type="ARBA" id="ARBA00022692"/>
    </source>
</evidence>
<evidence type="ECO:0000256" key="8">
    <source>
        <dbReference type="SAM" id="Phobius"/>
    </source>
</evidence>
<protein>
    <submittedName>
        <fullName evidence="9">ERG2/sigma1 receptor</fullName>
    </submittedName>
    <submittedName>
        <fullName evidence="10">Putative C-8 sterol isomerase</fullName>
    </submittedName>
</protein>
<dbReference type="GO" id="GO:0016853">
    <property type="term" value="F:isomerase activity"/>
    <property type="evidence" value="ECO:0007669"/>
    <property type="project" value="UniProtKB-KW"/>
</dbReference>
<dbReference type="GO" id="GO:0005783">
    <property type="term" value="C:endoplasmic reticulum"/>
    <property type="evidence" value="ECO:0000318"/>
    <property type="project" value="GO_Central"/>
</dbReference>
<feature type="region of interest" description="Disordered" evidence="7">
    <location>
        <begin position="54"/>
        <end position="86"/>
    </location>
</feature>
<dbReference type="PANTHER" id="PTHR10868:SF1">
    <property type="entry name" value="SIGMA NON-OPIOID INTRACELLULAR RECEPTOR 1"/>
    <property type="match status" value="1"/>
</dbReference>
<keyword evidence="3 8" id="KW-0812">Transmembrane</keyword>
<comment type="similarity">
    <text evidence="2">Belongs to the ERG2 family.</text>
</comment>
<evidence type="ECO:0000256" key="2">
    <source>
        <dbReference type="ARBA" id="ARBA00007141"/>
    </source>
</evidence>
<evidence type="ECO:0000313" key="9">
    <source>
        <dbReference type="EMBL" id="KAF5786492.1"/>
    </source>
</evidence>
<dbReference type="OrthoDB" id="347124at2759"/>
<evidence type="ECO:0000256" key="1">
    <source>
        <dbReference type="ARBA" id="ARBA00004586"/>
    </source>
</evidence>
<evidence type="ECO:0000313" key="10">
    <source>
        <dbReference type="EMBL" id="OTG11071.1"/>
    </source>
</evidence>
<keyword evidence="9" id="KW-0675">Receptor</keyword>
<comment type="subcellular location">
    <subcellularLocation>
        <location evidence="1">Endoplasmic reticulum membrane</location>
    </subcellularLocation>
</comment>
<evidence type="ECO:0000313" key="11">
    <source>
        <dbReference type="Proteomes" id="UP000215914"/>
    </source>
</evidence>
<dbReference type="InterPro" id="IPR006716">
    <property type="entry name" value="ERG2_sigma1_rcpt-like"/>
</dbReference>
<dbReference type="STRING" id="4232.A0A251TM71"/>
<reference evidence="9 11" key="1">
    <citation type="journal article" date="2017" name="Nature">
        <title>The sunflower genome provides insights into oil metabolism, flowering and Asterid evolution.</title>
        <authorList>
            <person name="Badouin H."/>
            <person name="Gouzy J."/>
            <person name="Grassa C.J."/>
            <person name="Murat F."/>
            <person name="Staton S.E."/>
            <person name="Cottret L."/>
            <person name="Lelandais-Briere C."/>
            <person name="Owens G.L."/>
            <person name="Carrere S."/>
            <person name="Mayjonade B."/>
            <person name="Legrand L."/>
            <person name="Gill N."/>
            <person name="Kane N.C."/>
            <person name="Bowers J.E."/>
            <person name="Hubner S."/>
            <person name="Bellec A."/>
            <person name="Berard A."/>
            <person name="Berges H."/>
            <person name="Blanchet N."/>
            <person name="Boniface M.C."/>
            <person name="Brunel D."/>
            <person name="Catrice O."/>
            <person name="Chaidir N."/>
            <person name="Claudel C."/>
            <person name="Donnadieu C."/>
            <person name="Faraut T."/>
            <person name="Fievet G."/>
            <person name="Helmstetter N."/>
            <person name="King M."/>
            <person name="Knapp S.J."/>
            <person name="Lai Z."/>
            <person name="Le Paslier M.C."/>
            <person name="Lippi Y."/>
            <person name="Lorenzon L."/>
            <person name="Mandel J.R."/>
            <person name="Marage G."/>
            <person name="Marchand G."/>
            <person name="Marquand E."/>
            <person name="Bret-Mestries E."/>
            <person name="Morien E."/>
            <person name="Nambeesan S."/>
            <person name="Nguyen T."/>
            <person name="Pegot-Espagnet P."/>
            <person name="Pouilly N."/>
            <person name="Raftis F."/>
            <person name="Sallet E."/>
            <person name="Schiex T."/>
            <person name="Thomas J."/>
            <person name="Vandecasteele C."/>
            <person name="Vares D."/>
            <person name="Vear F."/>
            <person name="Vautrin S."/>
            <person name="Crespi M."/>
            <person name="Mangin B."/>
            <person name="Burke J.M."/>
            <person name="Salse J."/>
            <person name="Munos S."/>
            <person name="Vincourt P."/>
            <person name="Rieseberg L.H."/>
            <person name="Langlade N.B."/>
        </authorList>
    </citation>
    <scope>NUCLEOTIDE SEQUENCE [LARGE SCALE GENOMIC DNA]</scope>
    <source>
        <strain evidence="11">cv. SF193</strain>
        <tissue evidence="9">Leaves</tissue>
    </source>
</reference>
<dbReference type="Gramene" id="mRNA:HanXRQr2_Chr10g0441571">
    <property type="protein sequence ID" value="mRNA:HanXRQr2_Chr10g0441571"/>
    <property type="gene ID" value="HanXRQr2_Chr10g0441571"/>
</dbReference>
<dbReference type="Proteomes" id="UP000215914">
    <property type="component" value="Chromosome 10"/>
</dbReference>
<reference evidence="9" key="3">
    <citation type="submission" date="2020-06" db="EMBL/GenBank/DDBJ databases">
        <title>Helianthus annuus Genome sequencing and assembly Release 2.</title>
        <authorList>
            <person name="Gouzy J."/>
            <person name="Langlade N."/>
            <person name="Munos S."/>
        </authorList>
    </citation>
    <scope>NUCLEOTIDE SEQUENCE</scope>
    <source>
        <tissue evidence="9">Leaves</tissue>
    </source>
</reference>
<keyword evidence="10" id="KW-0413">Isomerase</keyword>
<evidence type="ECO:0000256" key="7">
    <source>
        <dbReference type="SAM" id="MobiDB-lite"/>
    </source>
</evidence>
<dbReference type="GO" id="GO:0005789">
    <property type="term" value="C:endoplasmic reticulum membrane"/>
    <property type="evidence" value="ECO:0007669"/>
    <property type="project" value="UniProtKB-SubCell"/>
</dbReference>
<evidence type="ECO:0000256" key="6">
    <source>
        <dbReference type="ARBA" id="ARBA00023136"/>
    </source>
</evidence>
<proteinExistence type="inferred from homology"/>
<dbReference type="AlphaFoldDB" id="A0A251TM71"/>
<organism evidence="10 11">
    <name type="scientific">Helianthus annuus</name>
    <name type="common">Common sunflower</name>
    <dbReference type="NCBI Taxonomy" id="4232"/>
    <lineage>
        <taxon>Eukaryota</taxon>
        <taxon>Viridiplantae</taxon>
        <taxon>Streptophyta</taxon>
        <taxon>Embryophyta</taxon>
        <taxon>Tracheophyta</taxon>
        <taxon>Spermatophyta</taxon>
        <taxon>Magnoliopsida</taxon>
        <taxon>eudicotyledons</taxon>
        <taxon>Gunneridae</taxon>
        <taxon>Pentapetalae</taxon>
        <taxon>asterids</taxon>
        <taxon>campanulids</taxon>
        <taxon>Asterales</taxon>
        <taxon>Asteraceae</taxon>
        <taxon>Asteroideae</taxon>
        <taxon>Heliantheae alliance</taxon>
        <taxon>Heliantheae</taxon>
        <taxon>Helianthus</taxon>
    </lineage>
</organism>
<keyword evidence="11" id="KW-1185">Reference proteome</keyword>
<keyword evidence="4" id="KW-0256">Endoplasmic reticulum</keyword>
<feature type="transmembrane region" description="Helical" evidence="8">
    <location>
        <begin position="107"/>
        <end position="131"/>
    </location>
</feature>
<evidence type="ECO:0000256" key="5">
    <source>
        <dbReference type="ARBA" id="ARBA00022989"/>
    </source>
</evidence>
<dbReference type="EMBL" id="CM007899">
    <property type="protein sequence ID" value="OTG11071.1"/>
    <property type="molecule type" value="Genomic_DNA"/>
</dbReference>
<dbReference type="PANTHER" id="PTHR10868">
    <property type="entry name" value="SIGMA 1-TYPE OPIOID RECEPTOR-RELATED"/>
    <property type="match status" value="1"/>
</dbReference>
<dbReference type="EMBL" id="MNCJ02000325">
    <property type="protein sequence ID" value="KAF5786492.1"/>
    <property type="molecule type" value="Genomic_DNA"/>
</dbReference>
<dbReference type="OMA" id="RVTEWSN"/>
<dbReference type="InParanoid" id="A0A251TM71"/>
<gene>
    <name evidence="10" type="ORF">HannXRQ_Chr10g0294751</name>
    <name evidence="9" type="ORF">HanXRQr2_Chr10g0441571</name>
</gene>
<reference evidence="10" key="2">
    <citation type="submission" date="2017-02" db="EMBL/GenBank/DDBJ databases">
        <title>Sunflower complete genome.</title>
        <authorList>
            <person name="Langlade N."/>
            <person name="Munos S."/>
        </authorList>
    </citation>
    <scope>NUCLEOTIDE SEQUENCE [LARGE SCALE GENOMIC DNA]</scope>
    <source>
        <tissue evidence="10">Leaves</tissue>
    </source>
</reference>
<name>A0A251TM71_HELAN</name>
<feature type="compositionally biased region" description="Low complexity" evidence="7">
    <location>
        <begin position="1"/>
        <end position="16"/>
    </location>
</feature>
<sequence>MASPNSSVKSSSSTSSIEDDDTFCSTPCLRDANCNCKICQASFNATLDLLPLSAQRPSKPSPPETPLFFDPSTVSTPTSHLEVSPPVKSPVVRTDLKLKLNRKKKTGFGYGLMTVKCVLVVLCLNLVGNLLNLGFEFVSYRVMRTELSPEIVRKLGEKSLGLGDVKEQLGFLHSELQNVLGATDARFEIPNWEIVEDGLILRSRCRLYKSGMEEVSVWGWPLQTSGLVSTDFGSRSFTVLSGRVTEWLNGGSNGLIRTANTSWEQGKWSASVWRLDENTWILEYKRSFVFEDTRPFSSAMEFLRFKMMRSLQWMKRLWQFPNANHLAPT</sequence>
<feature type="compositionally biased region" description="Polar residues" evidence="7">
    <location>
        <begin position="72"/>
        <end position="81"/>
    </location>
</feature>